<sequence length="403" mass="44489">MNTARHLVLQAEFFTISKLSCTKECDLEIMWLWGSAGRVESSMNQKSFLNNEKKATSTQKQTVMAPRTRLPPVQLCWEAREGGAAAPLQVLFPGLLVRAGSILQVRQHSFGKTLSLSLGTQLHLSRHQLSTTEVCFVWKFWFCFAVDEVQKKGLFQWPQTAEIQLPVSGSPCAVQLHLFSSGAWRTGLFATSSVSWEVVTHPSQQPLPGAIHHRVSSKPSLVPFYGSQSKERDIQGREEQLYELHKGCLHGEHVHCVPHMQPSGSAEGFDLSAGFDLCGKSSGIPIGEAEHNGFVLFAVGFNPKYCNAVVRLAGENKEDIMVWGLKHSTGSQFKVQPCVLVPPTQRNQSVSERERIRGQFHCITLGGVVLSKPEVLGFAKAAAKHLRVVKVLPRCSDLSKGLN</sequence>
<dbReference type="EMBL" id="QUSF01000017">
    <property type="protein sequence ID" value="RLW02900.1"/>
    <property type="molecule type" value="Genomic_DNA"/>
</dbReference>
<gene>
    <name evidence="1" type="ORF">DV515_00006925</name>
</gene>
<accession>A0A3L8SJ34</accession>
<evidence type="ECO:0000313" key="2">
    <source>
        <dbReference type="Proteomes" id="UP000276834"/>
    </source>
</evidence>
<comment type="caution">
    <text evidence="1">The sequence shown here is derived from an EMBL/GenBank/DDBJ whole genome shotgun (WGS) entry which is preliminary data.</text>
</comment>
<dbReference type="Proteomes" id="UP000276834">
    <property type="component" value="Unassembled WGS sequence"/>
</dbReference>
<reference evidence="1 2" key="1">
    <citation type="journal article" date="2018" name="Proc. R. Soc. B">
        <title>A non-coding region near Follistatin controls head colour polymorphism in the Gouldian finch.</title>
        <authorList>
            <person name="Toomey M.B."/>
            <person name="Marques C.I."/>
            <person name="Andrade P."/>
            <person name="Araujo P.M."/>
            <person name="Sabatino S."/>
            <person name="Gazda M.A."/>
            <person name="Afonso S."/>
            <person name="Lopes R.J."/>
            <person name="Corbo J.C."/>
            <person name="Carneiro M."/>
        </authorList>
    </citation>
    <scope>NUCLEOTIDE SEQUENCE [LARGE SCALE GENOMIC DNA]</scope>
    <source>
        <strain evidence="1">Red01</strain>
        <tissue evidence="1">Muscle</tissue>
    </source>
</reference>
<protein>
    <submittedName>
        <fullName evidence="1">Uncharacterized protein</fullName>
    </submittedName>
</protein>
<evidence type="ECO:0000313" key="1">
    <source>
        <dbReference type="EMBL" id="RLW02900.1"/>
    </source>
</evidence>
<dbReference type="AlphaFoldDB" id="A0A3L8SJ34"/>
<name>A0A3L8SJ34_CHLGU</name>
<keyword evidence="2" id="KW-1185">Reference proteome</keyword>
<organism evidence="1 2">
    <name type="scientific">Chloebia gouldiae</name>
    <name type="common">Gouldian finch</name>
    <name type="synonym">Erythrura gouldiae</name>
    <dbReference type="NCBI Taxonomy" id="44316"/>
    <lineage>
        <taxon>Eukaryota</taxon>
        <taxon>Metazoa</taxon>
        <taxon>Chordata</taxon>
        <taxon>Craniata</taxon>
        <taxon>Vertebrata</taxon>
        <taxon>Euteleostomi</taxon>
        <taxon>Archelosauria</taxon>
        <taxon>Archosauria</taxon>
        <taxon>Dinosauria</taxon>
        <taxon>Saurischia</taxon>
        <taxon>Theropoda</taxon>
        <taxon>Coelurosauria</taxon>
        <taxon>Aves</taxon>
        <taxon>Neognathae</taxon>
        <taxon>Neoaves</taxon>
        <taxon>Telluraves</taxon>
        <taxon>Australaves</taxon>
        <taxon>Passeriformes</taxon>
        <taxon>Passeroidea</taxon>
        <taxon>Passeridae</taxon>
        <taxon>Chloebia</taxon>
    </lineage>
</organism>
<proteinExistence type="predicted"/>